<dbReference type="InterPro" id="IPR027417">
    <property type="entry name" value="P-loop_NTPase"/>
</dbReference>
<dbReference type="InterPro" id="IPR041685">
    <property type="entry name" value="AAA_GajA/Old/RecF-like"/>
</dbReference>
<dbReference type="SUPFAM" id="SSF52540">
    <property type="entry name" value="P-loop containing nucleoside triphosphate hydrolases"/>
    <property type="match status" value="1"/>
</dbReference>
<evidence type="ECO:0000313" key="4">
    <source>
        <dbReference type="Proteomes" id="UP000075799"/>
    </source>
</evidence>
<evidence type="ECO:0000259" key="1">
    <source>
        <dbReference type="Pfam" id="PF13175"/>
    </source>
</evidence>
<accession>A0A162GDB9</accession>
<dbReference type="PANTHER" id="PTHR43581">
    <property type="entry name" value="ATP/GTP PHOSPHATASE"/>
    <property type="match status" value="1"/>
</dbReference>
<dbReference type="AlphaFoldDB" id="A0A162GDB9"/>
<dbReference type="Pfam" id="PF13175">
    <property type="entry name" value="AAA_15"/>
    <property type="match status" value="1"/>
</dbReference>
<dbReference type="CDD" id="cd01026">
    <property type="entry name" value="TOPRIM_OLD"/>
    <property type="match status" value="1"/>
</dbReference>
<organism evidence="3 4">
    <name type="scientific">Bdellovibrio bacteriovorus</name>
    <dbReference type="NCBI Taxonomy" id="959"/>
    <lineage>
        <taxon>Bacteria</taxon>
        <taxon>Pseudomonadati</taxon>
        <taxon>Bdellovibrionota</taxon>
        <taxon>Bdellovibrionia</taxon>
        <taxon>Bdellovibrionales</taxon>
        <taxon>Pseudobdellovibrionaceae</taxon>
        <taxon>Bdellovibrio</taxon>
    </lineage>
</organism>
<dbReference type="Gene3D" id="3.40.50.300">
    <property type="entry name" value="P-loop containing nucleotide triphosphate hydrolases"/>
    <property type="match status" value="1"/>
</dbReference>
<feature type="domain" description="OLD protein-like TOPRIM" evidence="2">
    <location>
        <begin position="383"/>
        <end position="453"/>
    </location>
</feature>
<feature type="domain" description="Endonuclease GajA/Old nuclease/RecF-like AAA" evidence="1">
    <location>
        <begin position="1"/>
        <end position="335"/>
    </location>
</feature>
<sequence>MYIKSINIINFRGIENLVVNFESRFNVLIGENNSGKSSIIDALRICLSYGKNQNDFYIKKSDFRLSSSRPPDPIEFHFEFAKEDEEDLGHFHSLLGVNDDGKETLNAHFKYSLVEKNGVYKIKVKTWGGLNEGNPISADEFNEHIFSVYLDALRDAGSQLRPGRTNKLGDFFLKLEPDSDNQKKLADEVKASLDQSTNWNNLIDKGNTAIAAHLASISLKSDSLGLDLNFLPAEYKKIVDSLVIGMKSTLLNGEVVSFDIAQNGLGLNNLLYSSVILSDIETFKQQEKSSLAALLIEEPEAHLHPQQQNLFFKYLSELSEKSKFQIFITSHSPTITAKSPLAALRCIKKRDEKVKCFTPAGVLSPENQEFLHKFLDTTKSQLFFSNGTILVEGISEALLIPIFAKRLGFDLNKMGIEVVNINGVAFDHFANLYRSTDEKLRMNAKCSILTDDDRSSESEEISSRAKIAKELESGNLSVNLAEKTFEVALFAAGSNKDIFLDIWKKLHPKSKVDANDDVHVYADNFLKKVESNKAKSELAYALLKRLEEKPENLSSFTVPTYIENAIKWVCNG</sequence>
<dbReference type="InterPro" id="IPR051396">
    <property type="entry name" value="Bact_Antivir_Def_Nuclease"/>
</dbReference>
<evidence type="ECO:0000259" key="2">
    <source>
        <dbReference type="Pfam" id="PF20469"/>
    </source>
</evidence>
<dbReference type="Pfam" id="PF20469">
    <property type="entry name" value="OLD-like_TOPRIM"/>
    <property type="match status" value="1"/>
</dbReference>
<dbReference type="InterPro" id="IPR034139">
    <property type="entry name" value="TOPRIM_OLD"/>
</dbReference>
<evidence type="ECO:0000313" key="3">
    <source>
        <dbReference type="EMBL" id="KYG67869.1"/>
    </source>
</evidence>
<dbReference type="EMBL" id="LUKD01000001">
    <property type="protein sequence ID" value="KYG67869.1"/>
    <property type="molecule type" value="Genomic_DNA"/>
</dbReference>
<gene>
    <name evidence="3" type="ORF">AZI87_00915</name>
</gene>
<dbReference type="RefSeq" id="WP_063204573.1">
    <property type="nucleotide sequence ID" value="NZ_LUKD01000001.1"/>
</dbReference>
<reference evidence="3 4" key="1">
    <citation type="submission" date="2016-03" db="EMBL/GenBank/DDBJ databases">
        <authorList>
            <person name="Ploux O."/>
        </authorList>
    </citation>
    <scope>NUCLEOTIDE SEQUENCE [LARGE SCALE GENOMIC DNA]</scope>
    <source>
        <strain evidence="3 4">EC13</strain>
    </source>
</reference>
<name>A0A162GDB9_BDEBC</name>
<protein>
    <submittedName>
        <fullName evidence="3">Uncharacterized protein</fullName>
    </submittedName>
</protein>
<dbReference type="Proteomes" id="UP000075799">
    <property type="component" value="Unassembled WGS sequence"/>
</dbReference>
<dbReference type="PANTHER" id="PTHR43581:SF4">
    <property type="entry name" value="ATP_GTP PHOSPHATASE"/>
    <property type="match status" value="1"/>
</dbReference>
<comment type="caution">
    <text evidence="3">The sequence shown here is derived from an EMBL/GenBank/DDBJ whole genome shotgun (WGS) entry which is preliminary data.</text>
</comment>
<proteinExistence type="predicted"/>